<proteinExistence type="predicted"/>
<dbReference type="InterPro" id="IPR032830">
    <property type="entry name" value="XPB/Ssl2_N"/>
</dbReference>
<protein>
    <submittedName>
        <fullName evidence="3">Unannotated protein</fullName>
    </submittedName>
</protein>
<organism evidence="3">
    <name type="scientific">freshwater metagenome</name>
    <dbReference type="NCBI Taxonomy" id="449393"/>
    <lineage>
        <taxon>unclassified sequences</taxon>
        <taxon>metagenomes</taxon>
        <taxon>ecological metagenomes</taxon>
    </lineage>
</organism>
<dbReference type="Pfam" id="PF13625">
    <property type="entry name" value="Helicase_C_3"/>
    <property type="match status" value="1"/>
</dbReference>
<evidence type="ECO:0000259" key="1">
    <source>
        <dbReference type="Pfam" id="PF13280"/>
    </source>
</evidence>
<dbReference type="AlphaFoldDB" id="A0A6J6TQT5"/>
<dbReference type="PROSITE" id="PS52050">
    <property type="entry name" value="WYL"/>
    <property type="match status" value="1"/>
</dbReference>
<gene>
    <name evidence="3" type="ORF">UFOPK2837_00508</name>
</gene>
<name>A0A6J6TQT5_9ZZZZ</name>
<dbReference type="InterPro" id="IPR026881">
    <property type="entry name" value="WYL_dom"/>
</dbReference>
<feature type="domain" description="WYL" evidence="1">
    <location>
        <begin position="275"/>
        <end position="336"/>
    </location>
</feature>
<accession>A0A6J6TQT5</accession>
<reference evidence="3" key="1">
    <citation type="submission" date="2020-05" db="EMBL/GenBank/DDBJ databases">
        <authorList>
            <person name="Chiriac C."/>
            <person name="Salcher M."/>
            <person name="Ghai R."/>
            <person name="Kavagutti S V."/>
        </authorList>
    </citation>
    <scope>NUCLEOTIDE SEQUENCE</scope>
</reference>
<evidence type="ECO:0000259" key="2">
    <source>
        <dbReference type="Pfam" id="PF13625"/>
    </source>
</evidence>
<feature type="domain" description="Helicase XPB/Ssl2 N-terminal" evidence="2">
    <location>
        <begin position="51"/>
        <end position="173"/>
    </location>
</feature>
<sequence>MQEELASWTLREAEWLGITGQGAISKYGIAFLEGGDCEIINEDLPKTVDHILIQSDNTAIAPGPLEHEVSQQLAIMADIESRGGATVYRFSESTIRRALDHGKSGDEIKAFLIKTSKTPMPQPLEYLIADVSKKHGKLRVGNTASFIRCEDTALIAQIMNDKKLEVLAFRRIAPEVIICNHDAADVMRFLREAGYLPAAESANGLILTGARSIRALTKPRPPRIVGEIEVPTLDMLNAAIRVIQTGEKSSHKQARLRQVANEALGALPRSTANETMDLVNKYIQEEKSLSIGYADNNGAVTHRIIDPIRVSAGALIARDHATGEVQSFRIPRITGVAAL</sequence>
<evidence type="ECO:0000313" key="3">
    <source>
        <dbReference type="EMBL" id="CAB4749496.1"/>
    </source>
</evidence>
<dbReference type="EMBL" id="CAEZZF010000029">
    <property type="protein sequence ID" value="CAB4749496.1"/>
    <property type="molecule type" value="Genomic_DNA"/>
</dbReference>
<dbReference type="Pfam" id="PF13280">
    <property type="entry name" value="WYL"/>
    <property type="match status" value="1"/>
</dbReference>